<dbReference type="Gene3D" id="3.40.430.10">
    <property type="entry name" value="Dihydrofolate Reductase, subunit A"/>
    <property type="match status" value="1"/>
</dbReference>
<dbReference type="GO" id="GO:0008270">
    <property type="term" value="F:zinc ion binding"/>
    <property type="evidence" value="ECO:0007669"/>
    <property type="project" value="InterPro"/>
</dbReference>
<dbReference type="PROSITE" id="PS51747">
    <property type="entry name" value="CYT_DCMP_DEAMINASES_2"/>
    <property type="match status" value="1"/>
</dbReference>
<proteinExistence type="predicted"/>
<dbReference type="PANTHER" id="PTHR38011:SF7">
    <property type="entry name" value="2,5-DIAMINO-6-RIBOSYLAMINO-4(3H)-PYRIMIDINONE 5'-PHOSPHATE REDUCTASE"/>
    <property type="match status" value="1"/>
</dbReference>
<dbReference type="Gene3D" id="3.40.140.10">
    <property type="entry name" value="Cytidine Deaminase, domain 2"/>
    <property type="match status" value="1"/>
</dbReference>
<feature type="domain" description="CMP/dCMP-type deaminase" evidence="9">
    <location>
        <begin position="1"/>
        <end position="112"/>
    </location>
</feature>
<dbReference type="PROSITE" id="PS00903">
    <property type="entry name" value="CYT_DCMP_DEAMINASES_1"/>
    <property type="match status" value="1"/>
</dbReference>
<evidence type="ECO:0000256" key="4">
    <source>
        <dbReference type="ARBA" id="ARBA00022723"/>
    </source>
</evidence>
<evidence type="ECO:0000256" key="6">
    <source>
        <dbReference type="ARBA" id="ARBA00022857"/>
    </source>
</evidence>
<keyword evidence="4" id="KW-0479">Metal-binding</keyword>
<dbReference type="EMBL" id="UINC01023465">
    <property type="protein sequence ID" value="SVA95184.1"/>
    <property type="molecule type" value="Genomic_DNA"/>
</dbReference>
<dbReference type="PIRSF" id="PIRSF006769">
    <property type="entry name" value="RibD"/>
    <property type="match status" value="1"/>
</dbReference>
<evidence type="ECO:0000256" key="2">
    <source>
        <dbReference type="ARBA" id="ARBA00004910"/>
    </source>
</evidence>
<dbReference type="Pfam" id="PF01872">
    <property type="entry name" value="RibD_C"/>
    <property type="match status" value="1"/>
</dbReference>
<dbReference type="GO" id="GO:0008835">
    <property type="term" value="F:diaminohydroxyphosphoribosylaminopyrimidine deaminase activity"/>
    <property type="evidence" value="ECO:0007669"/>
    <property type="project" value="InterPro"/>
</dbReference>
<dbReference type="Pfam" id="PF00383">
    <property type="entry name" value="dCMP_cyt_deam_1"/>
    <property type="match status" value="1"/>
</dbReference>
<accession>A0A382A1G2</accession>
<evidence type="ECO:0000256" key="7">
    <source>
        <dbReference type="ARBA" id="ARBA00023002"/>
    </source>
</evidence>
<comment type="pathway">
    <text evidence="1">Cofactor biosynthesis; riboflavin biosynthesis; 5-amino-6-(D-ribitylamino)uracil from GTP: step 2/4.</text>
</comment>
<keyword evidence="6" id="KW-0521">NADP</keyword>
<evidence type="ECO:0000259" key="9">
    <source>
        <dbReference type="PROSITE" id="PS51747"/>
    </source>
</evidence>
<evidence type="ECO:0000256" key="8">
    <source>
        <dbReference type="ARBA" id="ARBA00023268"/>
    </source>
</evidence>
<evidence type="ECO:0000313" key="10">
    <source>
        <dbReference type="EMBL" id="SVA95184.1"/>
    </source>
</evidence>
<dbReference type="InterPro" id="IPR024072">
    <property type="entry name" value="DHFR-like_dom_sf"/>
</dbReference>
<keyword evidence="8" id="KW-0511">Multifunctional enzyme</keyword>
<sequence length="348" mass="38902">MAERSVGLTAPNPPVGVIIVKDGRILSRGWTQEGGSPHAEIHAINQVRNKSLLKGSTIYSTLEPCSHRGKNPPCIDSIIKYKFKDVVISQKDKNPLVSGEGIKRLKGKGIKVIQRNFGNNINKLNNIFFNSVNKNKPYVCLKIASTADGKIATKTKESQWITGKQSRMMGHYLRSKNDCILVGRGTVEKDNPSMNCRIAGLDHTSPDIFILDTKLNLNLNSNIFKLKGRKVFIFHNCSKVHKKQYKNIKLIKLNNSFDTLDINKVITAISKKGYHRILVEGGSELSTSLLKCNLIDKIYWFRASKVIGNEGIGAISNLNIKKMSLVKNLKLENSTRLEDDILDIYSRG</sequence>
<keyword evidence="7" id="KW-0560">Oxidoreductase</keyword>
<dbReference type="SUPFAM" id="SSF53927">
    <property type="entry name" value="Cytidine deaminase-like"/>
    <property type="match status" value="1"/>
</dbReference>
<dbReference type="AlphaFoldDB" id="A0A382A1G2"/>
<dbReference type="SUPFAM" id="SSF53597">
    <property type="entry name" value="Dihydrofolate reductase-like"/>
    <property type="match status" value="1"/>
</dbReference>
<keyword evidence="5" id="KW-0862">Zinc</keyword>
<comment type="pathway">
    <text evidence="2">Cofactor biosynthesis; riboflavin biosynthesis; 5-amino-6-(D-ribitylamino)uracil from GTP: step 3/4.</text>
</comment>
<dbReference type="InterPro" id="IPR002125">
    <property type="entry name" value="CMP_dCMP_dom"/>
</dbReference>
<keyword evidence="3" id="KW-0686">Riboflavin biosynthesis</keyword>
<dbReference type="GO" id="GO:0009231">
    <property type="term" value="P:riboflavin biosynthetic process"/>
    <property type="evidence" value="ECO:0007669"/>
    <property type="project" value="UniProtKB-UniPathway"/>
</dbReference>
<dbReference type="PANTHER" id="PTHR38011">
    <property type="entry name" value="DIHYDROFOLATE REDUCTASE FAMILY PROTEIN (AFU_ORTHOLOGUE AFUA_8G06820)"/>
    <property type="match status" value="1"/>
</dbReference>
<protein>
    <recommendedName>
        <fullName evidence="9">CMP/dCMP-type deaminase domain-containing protein</fullName>
    </recommendedName>
</protein>
<dbReference type="InterPro" id="IPR050765">
    <property type="entry name" value="Riboflavin_Biosynth_HTPR"/>
</dbReference>
<dbReference type="NCBIfam" id="TIGR00326">
    <property type="entry name" value="eubact_ribD"/>
    <property type="match status" value="1"/>
</dbReference>
<evidence type="ECO:0000256" key="5">
    <source>
        <dbReference type="ARBA" id="ARBA00022833"/>
    </source>
</evidence>
<name>A0A382A1G2_9ZZZZ</name>
<dbReference type="InterPro" id="IPR016193">
    <property type="entry name" value="Cytidine_deaminase-like"/>
</dbReference>
<dbReference type="UniPathway" id="UPA00275">
    <property type="reaction ID" value="UER00401"/>
</dbReference>
<evidence type="ECO:0000256" key="1">
    <source>
        <dbReference type="ARBA" id="ARBA00004882"/>
    </source>
</evidence>
<dbReference type="InterPro" id="IPR002734">
    <property type="entry name" value="RibDG_C"/>
</dbReference>
<dbReference type="InterPro" id="IPR016192">
    <property type="entry name" value="APOBEC/CMP_deaminase_Zn-bd"/>
</dbReference>
<dbReference type="InterPro" id="IPR004794">
    <property type="entry name" value="Eubact_RibD"/>
</dbReference>
<dbReference type="CDD" id="cd01284">
    <property type="entry name" value="Riboflavin_deaminase-reductase"/>
    <property type="match status" value="1"/>
</dbReference>
<organism evidence="10">
    <name type="scientific">marine metagenome</name>
    <dbReference type="NCBI Taxonomy" id="408172"/>
    <lineage>
        <taxon>unclassified sequences</taxon>
        <taxon>metagenomes</taxon>
        <taxon>ecological metagenomes</taxon>
    </lineage>
</organism>
<evidence type="ECO:0000256" key="3">
    <source>
        <dbReference type="ARBA" id="ARBA00022619"/>
    </source>
</evidence>
<gene>
    <name evidence="10" type="ORF">METZ01_LOCUS148038</name>
</gene>
<dbReference type="GO" id="GO:0008703">
    <property type="term" value="F:5-amino-6-(5-phosphoribosylamino)uracil reductase activity"/>
    <property type="evidence" value="ECO:0007669"/>
    <property type="project" value="InterPro"/>
</dbReference>
<reference evidence="10" key="1">
    <citation type="submission" date="2018-05" db="EMBL/GenBank/DDBJ databases">
        <authorList>
            <person name="Lanie J.A."/>
            <person name="Ng W.-L."/>
            <person name="Kazmierczak K.M."/>
            <person name="Andrzejewski T.M."/>
            <person name="Davidsen T.M."/>
            <person name="Wayne K.J."/>
            <person name="Tettelin H."/>
            <person name="Glass J.I."/>
            <person name="Rusch D."/>
            <person name="Podicherti R."/>
            <person name="Tsui H.-C.T."/>
            <person name="Winkler M.E."/>
        </authorList>
    </citation>
    <scope>NUCLEOTIDE SEQUENCE</scope>
</reference>